<accession>A0A4Y2I1I4</accession>
<dbReference type="EMBL" id="BGPR01002287">
    <property type="protein sequence ID" value="GBM71019.1"/>
    <property type="molecule type" value="Genomic_DNA"/>
</dbReference>
<evidence type="ECO:0000313" key="2">
    <source>
        <dbReference type="Proteomes" id="UP000499080"/>
    </source>
</evidence>
<name>A0A4Y2I1I4_ARAVE</name>
<organism evidence="1 2">
    <name type="scientific">Araneus ventricosus</name>
    <name type="common">Orbweaver spider</name>
    <name type="synonym">Epeira ventricosa</name>
    <dbReference type="NCBI Taxonomy" id="182803"/>
    <lineage>
        <taxon>Eukaryota</taxon>
        <taxon>Metazoa</taxon>
        <taxon>Ecdysozoa</taxon>
        <taxon>Arthropoda</taxon>
        <taxon>Chelicerata</taxon>
        <taxon>Arachnida</taxon>
        <taxon>Araneae</taxon>
        <taxon>Araneomorphae</taxon>
        <taxon>Entelegynae</taxon>
        <taxon>Araneoidea</taxon>
        <taxon>Araneidae</taxon>
        <taxon>Araneus</taxon>
    </lineage>
</organism>
<gene>
    <name evidence="1" type="ORF">AVEN_56659_1</name>
</gene>
<keyword evidence="2" id="KW-1185">Reference proteome</keyword>
<comment type="caution">
    <text evidence="1">The sequence shown here is derived from an EMBL/GenBank/DDBJ whole genome shotgun (WGS) entry which is preliminary data.</text>
</comment>
<reference evidence="1 2" key="1">
    <citation type="journal article" date="2019" name="Sci. Rep.">
        <title>Orb-weaving spider Araneus ventricosus genome elucidates the spidroin gene catalogue.</title>
        <authorList>
            <person name="Kono N."/>
            <person name="Nakamura H."/>
            <person name="Ohtoshi R."/>
            <person name="Moran D.A.P."/>
            <person name="Shinohara A."/>
            <person name="Yoshida Y."/>
            <person name="Fujiwara M."/>
            <person name="Mori M."/>
            <person name="Tomita M."/>
            <person name="Arakawa K."/>
        </authorList>
    </citation>
    <scope>NUCLEOTIDE SEQUENCE [LARGE SCALE GENOMIC DNA]</scope>
</reference>
<dbReference type="Proteomes" id="UP000499080">
    <property type="component" value="Unassembled WGS sequence"/>
</dbReference>
<sequence>MWRHGLSGRVYKGRAWIREWSVDPLERLWRFVCSASYEVGELSAIESAVIVVISELLTVCVAKSQSAELLLPVNCYLFTLLICARSIVSRYLCYVFSCTFVKELSFSIILSVGLFTPYTHRKIFATIYLCKDNLNMVIK</sequence>
<protein>
    <submittedName>
        <fullName evidence="1">Uncharacterized protein</fullName>
    </submittedName>
</protein>
<proteinExistence type="predicted"/>
<evidence type="ECO:0000313" key="1">
    <source>
        <dbReference type="EMBL" id="GBM71019.1"/>
    </source>
</evidence>
<dbReference type="AlphaFoldDB" id="A0A4Y2I1I4"/>